<sequence>MKTIGKIRIGLSADNQFFIVENEQQYYLVRDIKKFSEASPGVQFNQKIHRIISHTIFLRNETLEVHAYSEEEKNTLKFMRENIFTSNDEKLIAIAVLCEGSDTSDLIKFKWTKEVVKYEELKDIGGNGLRYGLGFPGKAFGIVVAKTDFPVRKTSVFIQVVESYTEGYAVSHYELLPEMLAAFEKGLITEKNFSE</sequence>
<accession>A0A644TYA0</accession>
<name>A0A644TYA0_9ZZZZ</name>
<proteinExistence type="predicted"/>
<gene>
    <name evidence="1" type="ORF">SDC9_17724</name>
</gene>
<organism evidence="1">
    <name type="scientific">bioreactor metagenome</name>
    <dbReference type="NCBI Taxonomy" id="1076179"/>
    <lineage>
        <taxon>unclassified sequences</taxon>
        <taxon>metagenomes</taxon>
        <taxon>ecological metagenomes</taxon>
    </lineage>
</organism>
<protein>
    <submittedName>
        <fullName evidence="1">Uncharacterized protein</fullName>
    </submittedName>
</protein>
<reference evidence="1" key="1">
    <citation type="submission" date="2019-08" db="EMBL/GenBank/DDBJ databases">
        <authorList>
            <person name="Kucharzyk K."/>
            <person name="Murdoch R.W."/>
            <person name="Higgins S."/>
            <person name="Loffler F."/>
        </authorList>
    </citation>
    <scope>NUCLEOTIDE SEQUENCE</scope>
</reference>
<evidence type="ECO:0000313" key="1">
    <source>
        <dbReference type="EMBL" id="MPL71945.1"/>
    </source>
</evidence>
<comment type="caution">
    <text evidence="1">The sequence shown here is derived from an EMBL/GenBank/DDBJ whole genome shotgun (WGS) entry which is preliminary data.</text>
</comment>
<dbReference type="EMBL" id="VSSQ01000062">
    <property type="protein sequence ID" value="MPL71945.1"/>
    <property type="molecule type" value="Genomic_DNA"/>
</dbReference>
<dbReference type="AlphaFoldDB" id="A0A644TYA0"/>